<dbReference type="Gene3D" id="3.30.1380.10">
    <property type="match status" value="1"/>
</dbReference>
<accession>A0ABS7VU13</accession>
<evidence type="ECO:0000313" key="4">
    <source>
        <dbReference type="Proteomes" id="UP000704176"/>
    </source>
</evidence>
<feature type="signal peptide" evidence="1">
    <location>
        <begin position="1"/>
        <end position="25"/>
    </location>
</feature>
<keyword evidence="1" id="KW-0732">Signal</keyword>
<dbReference type="RefSeq" id="WP_224315788.1">
    <property type="nucleotide sequence ID" value="NZ_JAIRBM010000026.1"/>
</dbReference>
<gene>
    <name evidence="3" type="ORF">K9B37_22535</name>
</gene>
<comment type="caution">
    <text evidence="3">The sequence shown here is derived from an EMBL/GenBank/DDBJ whole genome shotgun (WGS) entry which is preliminary data.</text>
</comment>
<keyword evidence="4" id="KW-1185">Reference proteome</keyword>
<sequence length="199" mass="21782">MTRNLRFLHLGLPIVVLIGFGSDAAAQGATGIGSRSPPAIAANLLSGPGGVYAKIPARDEYGRDQLAMFRAWNPDPVGNHEANLRSLDPALANVVRKAQADNPGLRFVIGSGRRTDKLQRQAVAWGWSRTQDSPHRSGNAVDVWPLDPQGHVYFDRQVQKRIAIALKKAAAELGVSIRWGGYFHGFKDMDRSHFERVPP</sequence>
<dbReference type="EMBL" id="JAIRBM010000026">
    <property type="protein sequence ID" value="MBZ6079040.1"/>
    <property type="molecule type" value="Genomic_DNA"/>
</dbReference>
<dbReference type="InterPro" id="IPR039561">
    <property type="entry name" value="Peptidase_M15C"/>
</dbReference>
<feature type="chain" id="PRO_5046783833" evidence="1">
    <location>
        <begin position="26"/>
        <end position="199"/>
    </location>
</feature>
<dbReference type="Pfam" id="PF13539">
    <property type="entry name" value="Peptidase_M15_4"/>
    <property type="match status" value="1"/>
</dbReference>
<proteinExistence type="predicted"/>
<dbReference type="InterPro" id="IPR009045">
    <property type="entry name" value="Zn_M74/Hedgehog-like"/>
</dbReference>
<feature type="domain" description="Peptidase M15C" evidence="2">
    <location>
        <begin position="130"/>
        <end position="195"/>
    </location>
</feature>
<name>A0ABS7VU13_9HYPH</name>
<evidence type="ECO:0000259" key="2">
    <source>
        <dbReference type="Pfam" id="PF13539"/>
    </source>
</evidence>
<evidence type="ECO:0000256" key="1">
    <source>
        <dbReference type="SAM" id="SignalP"/>
    </source>
</evidence>
<evidence type="ECO:0000313" key="3">
    <source>
        <dbReference type="EMBL" id="MBZ6079040.1"/>
    </source>
</evidence>
<organism evidence="3 4">
    <name type="scientific">Microvirga puerhi</name>
    <dbReference type="NCBI Taxonomy" id="2876078"/>
    <lineage>
        <taxon>Bacteria</taxon>
        <taxon>Pseudomonadati</taxon>
        <taxon>Pseudomonadota</taxon>
        <taxon>Alphaproteobacteria</taxon>
        <taxon>Hyphomicrobiales</taxon>
        <taxon>Methylobacteriaceae</taxon>
        <taxon>Microvirga</taxon>
    </lineage>
</organism>
<dbReference type="Proteomes" id="UP000704176">
    <property type="component" value="Unassembled WGS sequence"/>
</dbReference>
<reference evidence="3 4" key="1">
    <citation type="submission" date="2021-09" db="EMBL/GenBank/DDBJ databases">
        <title>The complete genome sequence of a new microorganism.</title>
        <authorList>
            <person name="Zi Z."/>
        </authorList>
    </citation>
    <scope>NUCLEOTIDE SEQUENCE [LARGE SCALE GENOMIC DNA]</scope>
    <source>
        <strain evidence="3 4">WGZ8</strain>
    </source>
</reference>
<protein>
    <submittedName>
        <fullName evidence="3">M15 family metallopeptidase</fullName>
    </submittedName>
</protein>
<dbReference type="SUPFAM" id="SSF55166">
    <property type="entry name" value="Hedgehog/DD-peptidase"/>
    <property type="match status" value="1"/>
</dbReference>